<dbReference type="InterPro" id="IPR036105">
    <property type="entry name" value="DiNase_FeMo-co_biosyn_sf"/>
</dbReference>
<keyword evidence="2" id="KW-1185">Reference proteome</keyword>
<organism evidence="1 2">
    <name type="scientific">Methylomonas koyamae</name>
    <dbReference type="NCBI Taxonomy" id="702114"/>
    <lineage>
        <taxon>Bacteria</taxon>
        <taxon>Pseudomonadati</taxon>
        <taxon>Pseudomonadota</taxon>
        <taxon>Gammaproteobacteria</taxon>
        <taxon>Methylococcales</taxon>
        <taxon>Methylococcaceae</taxon>
        <taxon>Methylomonas</taxon>
    </lineage>
</organism>
<dbReference type="SUPFAM" id="SSF53146">
    <property type="entry name" value="Nitrogenase accessory factor-like"/>
    <property type="match status" value="1"/>
</dbReference>
<protein>
    <submittedName>
        <fullName evidence="1">Nitrogen fixation protein</fullName>
    </submittedName>
</protein>
<dbReference type="AlphaFoldDB" id="A0A177NAG9"/>
<dbReference type="OrthoDB" id="9797941at2"/>
<dbReference type="EMBL" id="LUUK01000196">
    <property type="protein sequence ID" value="OAI14882.1"/>
    <property type="molecule type" value="Genomic_DNA"/>
</dbReference>
<evidence type="ECO:0000313" key="1">
    <source>
        <dbReference type="EMBL" id="OAI14882.1"/>
    </source>
</evidence>
<dbReference type="Proteomes" id="UP000077628">
    <property type="component" value="Unassembled WGS sequence"/>
</dbReference>
<dbReference type="Gene3D" id="3.30.420.130">
    <property type="entry name" value="Dinitrogenase iron-molybdenum cofactor biosynthesis domain"/>
    <property type="match status" value="1"/>
</dbReference>
<dbReference type="RefSeq" id="WP_064030778.1">
    <property type="nucleotide sequence ID" value="NZ_LUUK01000196.1"/>
</dbReference>
<dbReference type="STRING" id="702114.A1355_11420"/>
<comment type="caution">
    <text evidence="1">The sequence shown here is derived from an EMBL/GenBank/DDBJ whole genome shotgun (WGS) entry which is preliminary data.</text>
</comment>
<sequence>MTDKLIAIAVDTDGRVASHAGRASRWLVYVVTKESRADLAWTLDLTDIGSLHEWHVRGDGNRHPLHTVDIAIAGSAGDGVIRNLATRSTELLTTGETSPDQALAAYLAGTLSEGPAHDEQHCLKDNH</sequence>
<reference evidence="2" key="1">
    <citation type="submission" date="2016-03" db="EMBL/GenBank/DDBJ databases">
        <authorList>
            <person name="Heylen K."/>
            <person name="De Vos P."/>
            <person name="Vekeman B."/>
        </authorList>
    </citation>
    <scope>NUCLEOTIDE SEQUENCE [LARGE SCALE GENOMIC DNA]</scope>
    <source>
        <strain evidence="2">R-45383</strain>
    </source>
</reference>
<evidence type="ECO:0000313" key="2">
    <source>
        <dbReference type="Proteomes" id="UP000077628"/>
    </source>
</evidence>
<accession>A0A177NAG9</accession>
<gene>
    <name evidence="1" type="ORF">A1355_11420</name>
</gene>
<name>A0A177NAG9_9GAMM</name>
<proteinExistence type="predicted"/>